<feature type="chain" id="PRO_5019175592" evidence="2">
    <location>
        <begin position="27"/>
        <end position="557"/>
    </location>
</feature>
<name>A0A411YAL4_9ACTN</name>
<feature type="domain" description="Solute-binding protein family 5" evidence="3">
    <location>
        <begin position="126"/>
        <end position="467"/>
    </location>
</feature>
<evidence type="ECO:0000256" key="2">
    <source>
        <dbReference type="SAM" id="SignalP"/>
    </source>
</evidence>
<evidence type="ECO:0000256" key="1">
    <source>
        <dbReference type="SAM" id="MobiDB-lite"/>
    </source>
</evidence>
<dbReference type="OrthoDB" id="9046151at2"/>
<proteinExistence type="predicted"/>
<dbReference type="PIRSF" id="PIRSF002741">
    <property type="entry name" value="MppA"/>
    <property type="match status" value="1"/>
</dbReference>
<organism evidence="4 5">
    <name type="scientific">Egibacter rhizosphaerae</name>
    <dbReference type="NCBI Taxonomy" id="1670831"/>
    <lineage>
        <taxon>Bacteria</taxon>
        <taxon>Bacillati</taxon>
        <taxon>Actinomycetota</taxon>
        <taxon>Nitriliruptoria</taxon>
        <taxon>Egibacterales</taxon>
        <taxon>Egibacteraceae</taxon>
        <taxon>Egibacter</taxon>
    </lineage>
</organism>
<dbReference type="KEGG" id="erz:ER308_00850"/>
<dbReference type="GO" id="GO:0042597">
    <property type="term" value="C:periplasmic space"/>
    <property type="evidence" value="ECO:0007669"/>
    <property type="project" value="UniProtKB-ARBA"/>
</dbReference>
<dbReference type="InterPro" id="IPR039424">
    <property type="entry name" value="SBP_5"/>
</dbReference>
<keyword evidence="2" id="KW-0732">Signal</keyword>
<evidence type="ECO:0000313" key="5">
    <source>
        <dbReference type="Proteomes" id="UP000291469"/>
    </source>
</evidence>
<dbReference type="GO" id="GO:0015833">
    <property type="term" value="P:peptide transport"/>
    <property type="evidence" value="ECO:0007669"/>
    <property type="project" value="TreeGrafter"/>
</dbReference>
<dbReference type="AlphaFoldDB" id="A0A411YAL4"/>
<dbReference type="Gene3D" id="3.10.105.10">
    <property type="entry name" value="Dipeptide-binding Protein, Domain 3"/>
    <property type="match status" value="1"/>
</dbReference>
<feature type="compositionally biased region" description="Gly residues" evidence="1">
    <location>
        <begin position="44"/>
        <end position="57"/>
    </location>
</feature>
<dbReference type="InterPro" id="IPR030678">
    <property type="entry name" value="Peptide/Ni-bd"/>
</dbReference>
<feature type="compositionally biased region" description="Acidic residues" evidence="1">
    <location>
        <begin position="58"/>
        <end position="67"/>
    </location>
</feature>
<dbReference type="GO" id="GO:0043190">
    <property type="term" value="C:ATP-binding cassette (ABC) transporter complex"/>
    <property type="evidence" value="ECO:0007669"/>
    <property type="project" value="InterPro"/>
</dbReference>
<feature type="signal peptide" evidence="2">
    <location>
        <begin position="1"/>
        <end position="26"/>
    </location>
</feature>
<evidence type="ECO:0000313" key="4">
    <source>
        <dbReference type="EMBL" id="QBI18260.1"/>
    </source>
</evidence>
<dbReference type="SUPFAM" id="SSF53850">
    <property type="entry name" value="Periplasmic binding protein-like II"/>
    <property type="match status" value="1"/>
</dbReference>
<feature type="compositionally biased region" description="Acidic residues" evidence="1">
    <location>
        <begin position="29"/>
        <end position="40"/>
    </location>
</feature>
<dbReference type="Pfam" id="PF00496">
    <property type="entry name" value="SBP_bac_5"/>
    <property type="match status" value="1"/>
</dbReference>
<dbReference type="PANTHER" id="PTHR30290">
    <property type="entry name" value="PERIPLASMIC BINDING COMPONENT OF ABC TRANSPORTER"/>
    <property type="match status" value="1"/>
</dbReference>
<dbReference type="InterPro" id="IPR000914">
    <property type="entry name" value="SBP_5_dom"/>
</dbReference>
<dbReference type="CDD" id="cd00995">
    <property type="entry name" value="PBP2_NikA_DppA_OppA_like"/>
    <property type="match status" value="1"/>
</dbReference>
<dbReference type="Gene3D" id="3.40.190.10">
    <property type="entry name" value="Periplasmic binding protein-like II"/>
    <property type="match status" value="1"/>
</dbReference>
<gene>
    <name evidence="4" type="ORF">ER308_00850</name>
</gene>
<accession>A0A411YAL4</accession>
<keyword evidence="5" id="KW-1185">Reference proteome</keyword>
<dbReference type="GO" id="GO:1904680">
    <property type="term" value="F:peptide transmembrane transporter activity"/>
    <property type="evidence" value="ECO:0007669"/>
    <property type="project" value="TreeGrafter"/>
</dbReference>
<feature type="region of interest" description="Disordered" evidence="1">
    <location>
        <begin position="29"/>
        <end position="81"/>
    </location>
</feature>
<dbReference type="EMBL" id="CP036402">
    <property type="protein sequence ID" value="QBI18260.1"/>
    <property type="molecule type" value="Genomic_DNA"/>
</dbReference>
<reference evidence="4 5" key="1">
    <citation type="submission" date="2019-01" db="EMBL/GenBank/DDBJ databases">
        <title>Egibacter rhizosphaerae EGI 80759T.</title>
        <authorList>
            <person name="Chen D.-D."/>
            <person name="Tian Y."/>
            <person name="Jiao J.-Y."/>
            <person name="Zhang X.-T."/>
            <person name="Zhang Y.-G."/>
            <person name="Zhang Y."/>
            <person name="Xiao M."/>
            <person name="Shu W.-S."/>
            <person name="Li W.-J."/>
        </authorList>
    </citation>
    <scope>NUCLEOTIDE SEQUENCE [LARGE SCALE GENOMIC DNA]</scope>
    <source>
        <strain evidence="4 5">EGI 80759</strain>
    </source>
</reference>
<dbReference type="Proteomes" id="UP000291469">
    <property type="component" value="Chromosome"/>
</dbReference>
<protein>
    <submittedName>
        <fullName evidence="4">ABC transporter substrate-binding protein</fullName>
    </submittedName>
</protein>
<evidence type="ECO:0000259" key="3">
    <source>
        <dbReference type="Pfam" id="PF00496"/>
    </source>
</evidence>
<sequence>MHRAGRRWSMRAVVVLALLVWGCDDAALESDAPDPPDEATDAGTGTGEAGSEAGGGTADDDPTESQEDTAGAPGDPSADLPEGVLFAAIGDAPDTLDPHEATGLTRLAVLENVYDRLVEPNGVDGVEPALAERWEPVDGGQRWVFELREGVRWHDGAELDGHDVRYSIERAKSAQQPDRLGDVSSVEVPDEHTVEVVLEEPRANLPADLGRGRGVAIVPEGSGEVLRDDPVGTGPFAVADATGATELELEAFSDHWGGAPELDGITYRTVRDDTARMDALAAGEVDWAHRVTAEVRARDADGEPEWDDVIIGTRPRPATVAYALNHDRQPWAEAPVREALAAAVRRGTIAEAARRGAAQPGRTALPPGTRYHIPGPPGLGAGGATADPLGAAGLEEDALEGLELDLLVPDDDEARRVGSALAAQWRGIGLDARTRVAAPERYESALRDGAFDATLVRLEDHRDPADTYEAPLHSEGAHNVHGFVDEEVDAILEEARQILDPQERAEAYERAVDRIREQHALTYLYHPLEIQGWRADVTGYEIRGEGSVRFEDVSVER</sequence>